<sequence>MNIVSPMPLEVQFYDSRELKSGRTNGQSVRSLQEAAAETEDANDSVDSLAMLGDNHACHNVLSCVQLQEGLSKATVYNLMISRWANTSVEGELDQDDAPIRVSVELEHCDPVSPWHYVGLRTISKLQQAAQRDRFVELAPIDPLKAASTEKDCEEPEDSEEPTAPLMTTVITSDSKPASELETPSPA</sequence>
<accession>A0A9W6U1F2</accession>
<gene>
    <name evidence="2" type="ORF">Plil01_000983200</name>
</gene>
<keyword evidence="3" id="KW-1185">Reference proteome</keyword>
<protein>
    <submittedName>
        <fullName evidence="2">Unnamed protein product</fullName>
    </submittedName>
</protein>
<dbReference type="OrthoDB" id="97968at2759"/>
<reference evidence="2" key="1">
    <citation type="submission" date="2023-04" db="EMBL/GenBank/DDBJ databases">
        <title>Phytophthora lilii NBRC 32176.</title>
        <authorList>
            <person name="Ichikawa N."/>
            <person name="Sato H."/>
            <person name="Tonouchi N."/>
        </authorList>
    </citation>
    <scope>NUCLEOTIDE SEQUENCE</scope>
    <source>
        <strain evidence="2">NBRC 32176</strain>
    </source>
</reference>
<evidence type="ECO:0000313" key="3">
    <source>
        <dbReference type="Proteomes" id="UP001165083"/>
    </source>
</evidence>
<evidence type="ECO:0000256" key="1">
    <source>
        <dbReference type="SAM" id="MobiDB-lite"/>
    </source>
</evidence>
<proteinExistence type="predicted"/>
<dbReference type="Proteomes" id="UP001165083">
    <property type="component" value="Unassembled WGS sequence"/>
</dbReference>
<dbReference type="EMBL" id="BSXW01000503">
    <property type="protein sequence ID" value="GMF24098.1"/>
    <property type="molecule type" value="Genomic_DNA"/>
</dbReference>
<feature type="compositionally biased region" description="Acidic residues" evidence="1">
    <location>
        <begin position="152"/>
        <end position="161"/>
    </location>
</feature>
<dbReference type="AlphaFoldDB" id="A0A9W6U1F2"/>
<organism evidence="2 3">
    <name type="scientific">Phytophthora lilii</name>
    <dbReference type="NCBI Taxonomy" id="2077276"/>
    <lineage>
        <taxon>Eukaryota</taxon>
        <taxon>Sar</taxon>
        <taxon>Stramenopiles</taxon>
        <taxon>Oomycota</taxon>
        <taxon>Peronosporomycetes</taxon>
        <taxon>Peronosporales</taxon>
        <taxon>Peronosporaceae</taxon>
        <taxon>Phytophthora</taxon>
    </lineage>
</organism>
<comment type="caution">
    <text evidence="2">The sequence shown here is derived from an EMBL/GenBank/DDBJ whole genome shotgun (WGS) entry which is preliminary data.</text>
</comment>
<evidence type="ECO:0000313" key="2">
    <source>
        <dbReference type="EMBL" id="GMF24098.1"/>
    </source>
</evidence>
<feature type="region of interest" description="Disordered" evidence="1">
    <location>
        <begin position="145"/>
        <end position="187"/>
    </location>
</feature>
<name>A0A9W6U1F2_9STRA</name>